<dbReference type="Proteomes" id="UP000680206">
    <property type="component" value="Unassembled WGS sequence"/>
</dbReference>
<feature type="compositionally biased region" description="Basic and acidic residues" evidence="1">
    <location>
        <begin position="17"/>
        <end position="27"/>
    </location>
</feature>
<sequence>MGLFQRFSRARAGRRARAAERRRTPSFREMRAQLRTEKAEADLLATEQRIHLEADRMRHSR</sequence>
<organism evidence="2 3">
    <name type="scientific">Actinomadura violacea</name>
    <dbReference type="NCBI Taxonomy" id="2819934"/>
    <lineage>
        <taxon>Bacteria</taxon>
        <taxon>Bacillati</taxon>
        <taxon>Actinomycetota</taxon>
        <taxon>Actinomycetes</taxon>
        <taxon>Streptosporangiales</taxon>
        <taxon>Thermomonosporaceae</taxon>
        <taxon>Actinomadura</taxon>
    </lineage>
</organism>
<gene>
    <name evidence="2" type="ORF">J4709_12755</name>
</gene>
<proteinExistence type="predicted"/>
<evidence type="ECO:0000313" key="2">
    <source>
        <dbReference type="EMBL" id="MBO2458438.1"/>
    </source>
</evidence>
<dbReference type="EMBL" id="JAGEPF010000007">
    <property type="protein sequence ID" value="MBO2458438.1"/>
    <property type="molecule type" value="Genomic_DNA"/>
</dbReference>
<evidence type="ECO:0000313" key="3">
    <source>
        <dbReference type="Proteomes" id="UP000680206"/>
    </source>
</evidence>
<protein>
    <recommendedName>
        <fullName evidence="4">DUF3563 domain-containing protein</fullName>
    </recommendedName>
</protein>
<comment type="caution">
    <text evidence="2">The sequence shown here is derived from an EMBL/GenBank/DDBJ whole genome shotgun (WGS) entry which is preliminary data.</text>
</comment>
<dbReference type="RefSeq" id="WP_208240471.1">
    <property type="nucleotide sequence ID" value="NZ_JAGEPF010000007.1"/>
</dbReference>
<feature type="region of interest" description="Disordered" evidence="1">
    <location>
        <begin position="1"/>
        <end position="27"/>
    </location>
</feature>
<accession>A0ABS3RQ54</accession>
<keyword evidence="3" id="KW-1185">Reference proteome</keyword>
<reference evidence="2 3" key="1">
    <citation type="submission" date="2021-03" db="EMBL/GenBank/DDBJ databases">
        <title>Actinomadura violae sp. nov., isolated from lichen in Thailand.</title>
        <authorList>
            <person name="Kanchanasin P."/>
            <person name="Saeng-In P."/>
            <person name="Phongsopitanun W."/>
            <person name="Yuki M."/>
            <person name="Kudo T."/>
            <person name="Ohkuma M."/>
            <person name="Tanasupawat S."/>
        </authorList>
    </citation>
    <scope>NUCLEOTIDE SEQUENCE [LARGE SCALE GENOMIC DNA]</scope>
    <source>
        <strain evidence="2 3">LCR2-06</strain>
    </source>
</reference>
<evidence type="ECO:0000256" key="1">
    <source>
        <dbReference type="SAM" id="MobiDB-lite"/>
    </source>
</evidence>
<evidence type="ECO:0008006" key="4">
    <source>
        <dbReference type="Google" id="ProtNLM"/>
    </source>
</evidence>
<name>A0ABS3RQ54_9ACTN</name>